<feature type="compositionally biased region" description="Polar residues" evidence="1">
    <location>
        <begin position="88"/>
        <end position="107"/>
    </location>
</feature>
<evidence type="ECO:0000256" key="1">
    <source>
        <dbReference type="SAM" id="MobiDB-lite"/>
    </source>
</evidence>
<dbReference type="Proteomes" id="UP000037035">
    <property type="component" value="Unassembled WGS sequence"/>
</dbReference>
<feature type="compositionally biased region" description="Acidic residues" evidence="1">
    <location>
        <begin position="77"/>
        <end position="87"/>
    </location>
</feature>
<dbReference type="AlphaFoldDB" id="A0A0L6UTB9"/>
<proteinExistence type="predicted"/>
<organism evidence="3 4">
    <name type="scientific">Puccinia sorghi</name>
    <dbReference type="NCBI Taxonomy" id="27349"/>
    <lineage>
        <taxon>Eukaryota</taxon>
        <taxon>Fungi</taxon>
        <taxon>Dikarya</taxon>
        <taxon>Basidiomycota</taxon>
        <taxon>Pucciniomycotina</taxon>
        <taxon>Pucciniomycetes</taxon>
        <taxon>Pucciniales</taxon>
        <taxon>Pucciniaceae</taxon>
        <taxon>Puccinia</taxon>
    </lineage>
</organism>
<keyword evidence="4" id="KW-1185">Reference proteome</keyword>
<feature type="chain" id="PRO_5005567599" evidence="2">
    <location>
        <begin position="18"/>
        <end position="107"/>
    </location>
</feature>
<keyword evidence="2" id="KW-0732">Signal</keyword>
<comment type="caution">
    <text evidence="3">The sequence shown here is derived from an EMBL/GenBank/DDBJ whole genome shotgun (WGS) entry which is preliminary data.</text>
</comment>
<gene>
    <name evidence="3" type="ORF">VP01_4091g5</name>
</gene>
<sequence length="107" mass="11747">MAGFQLRQAFWIVLILAHQLPRGLRRLGVVATPPASNPIDRSLSGGSNAIADFEPTRHENLAPAHLFATREHRDESPDAETEIEQDWTTENRLSPSGQQLSASHSPG</sequence>
<dbReference type="STRING" id="27349.A0A0L6UTB9"/>
<evidence type="ECO:0000313" key="4">
    <source>
        <dbReference type="Proteomes" id="UP000037035"/>
    </source>
</evidence>
<dbReference type="EMBL" id="LAVV01009159">
    <property type="protein sequence ID" value="KNZ51110.1"/>
    <property type="molecule type" value="Genomic_DNA"/>
</dbReference>
<evidence type="ECO:0000256" key="2">
    <source>
        <dbReference type="SAM" id="SignalP"/>
    </source>
</evidence>
<dbReference type="VEuPathDB" id="FungiDB:VP01_4091g5"/>
<accession>A0A0L6UTB9</accession>
<evidence type="ECO:0000313" key="3">
    <source>
        <dbReference type="EMBL" id="KNZ51110.1"/>
    </source>
</evidence>
<feature type="signal peptide" evidence="2">
    <location>
        <begin position="1"/>
        <end position="17"/>
    </location>
</feature>
<name>A0A0L6UTB9_9BASI</name>
<feature type="region of interest" description="Disordered" evidence="1">
    <location>
        <begin position="69"/>
        <end position="107"/>
    </location>
</feature>
<reference evidence="3 4" key="1">
    <citation type="submission" date="2015-08" db="EMBL/GenBank/DDBJ databases">
        <title>Next Generation Sequencing and Analysis of the Genome of Puccinia sorghi L Schw, the Causal Agent of Maize Common Rust.</title>
        <authorList>
            <person name="Rochi L."/>
            <person name="Burguener G."/>
            <person name="Darino M."/>
            <person name="Turjanski A."/>
            <person name="Kreff E."/>
            <person name="Dieguez M.J."/>
            <person name="Sacco F."/>
        </authorList>
    </citation>
    <scope>NUCLEOTIDE SEQUENCE [LARGE SCALE GENOMIC DNA]</scope>
    <source>
        <strain evidence="3 4">RO10H11247</strain>
    </source>
</reference>
<protein>
    <submittedName>
        <fullName evidence="3">Uncharacterized protein</fullName>
    </submittedName>
</protein>